<gene>
    <name evidence="1" type="ORF">SS1G_09006</name>
</gene>
<keyword evidence="2" id="KW-1185">Reference proteome</keyword>
<dbReference type="KEGG" id="ssl:SS1G_09006"/>
<accession>A7EUJ9</accession>
<dbReference type="Proteomes" id="UP000001312">
    <property type="component" value="Unassembled WGS sequence"/>
</dbReference>
<reference evidence="2" key="1">
    <citation type="journal article" date="2011" name="PLoS Genet.">
        <title>Genomic analysis of the necrotrophic fungal pathogens Sclerotinia sclerotiorum and Botrytis cinerea.</title>
        <authorList>
            <person name="Amselem J."/>
            <person name="Cuomo C.A."/>
            <person name="van Kan J.A."/>
            <person name="Viaud M."/>
            <person name="Benito E.P."/>
            <person name="Couloux A."/>
            <person name="Coutinho P.M."/>
            <person name="de Vries R.P."/>
            <person name="Dyer P.S."/>
            <person name="Fillinger S."/>
            <person name="Fournier E."/>
            <person name="Gout L."/>
            <person name="Hahn M."/>
            <person name="Kohn L."/>
            <person name="Lapalu N."/>
            <person name="Plummer K.M."/>
            <person name="Pradier J.M."/>
            <person name="Quevillon E."/>
            <person name="Sharon A."/>
            <person name="Simon A."/>
            <person name="ten Have A."/>
            <person name="Tudzynski B."/>
            <person name="Tudzynski P."/>
            <person name="Wincker P."/>
            <person name="Andrew M."/>
            <person name="Anthouard V."/>
            <person name="Beever R.E."/>
            <person name="Beffa R."/>
            <person name="Benoit I."/>
            <person name="Bouzid O."/>
            <person name="Brault B."/>
            <person name="Chen Z."/>
            <person name="Choquer M."/>
            <person name="Collemare J."/>
            <person name="Cotton P."/>
            <person name="Danchin E.G."/>
            <person name="Da Silva C."/>
            <person name="Gautier A."/>
            <person name="Giraud C."/>
            <person name="Giraud T."/>
            <person name="Gonzalez C."/>
            <person name="Grossetete S."/>
            <person name="Guldener U."/>
            <person name="Henrissat B."/>
            <person name="Howlett B.J."/>
            <person name="Kodira C."/>
            <person name="Kretschmer M."/>
            <person name="Lappartient A."/>
            <person name="Leroch M."/>
            <person name="Levis C."/>
            <person name="Mauceli E."/>
            <person name="Neuveglise C."/>
            <person name="Oeser B."/>
            <person name="Pearson M."/>
            <person name="Poulain J."/>
            <person name="Poussereau N."/>
            <person name="Quesneville H."/>
            <person name="Rascle C."/>
            <person name="Schumacher J."/>
            <person name="Segurens B."/>
            <person name="Sexton A."/>
            <person name="Silva E."/>
            <person name="Sirven C."/>
            <person name="Soanes D.M."/>
            <person name="Talbot N.J."/>
            <person name="Templeton M."/>
            <person name="Yandava C."/>
            <person name="Yarden O."/>
            <person name="Zeng Q."/>
            <person name="Rollins J.A."/>
            <person name="Lebrun M.H."/>
            <person name="Dickman M."/>
        </authorList>
    </citation>
    <scope>NUCLEOTIDE SEQUENCE [LARGE SCALE GENOMIC DNA]</scope>
    <source>
        <strain evidence="2">ATCC 18683 / 1980 / Ss-1</strain>
    </source>
</reference>
<dbReference type="InParanoid" id="A7EUJ9"/>
<dbReference type="EMBL" id="CH476632">
    <property type="protein sequence ID" value="EDN93141.1"/>
    <property type="molecule type" value="Genomic_DNA"/>
</dbReference>
<evidence type="ECO:0000313" key="1">
    <source>
        <dbReference type="EMBL" id="EDN93141.1"/>
    </source>
</evidence>
<name>A7EUJ9_SCLS1</name>
<protein>
    <submittedName>
        <fullName evidence="1">Uncharacterized protein</fullName>
    </submittedName>
</protein>
<dbReference type="GeneID" id="5486220"/>
<sequence>MVTIDKILKLHFERTGRNSILMDGGIGLTIDMRVRDIACLGLGVYAFWEIVKVEDGGSTRFDRLKLVGAWG</sequence>
<proteinExistence type="predicted"/>
<dbReference type="AlphaFoldDB" id="A7EUJ9"/>
<evidence type="ECO:0000313" key="2">
    <source>
        <dbReference type="Proteomes" id="UP000001312"/>
    </source>
</evidence>
<dbReference type="RefSeq" id="XP_001590242.1">
    <property type="nucleotide sequence ID" value="XM_001590192.1"/>
</dbReference>
<organism evidence="1 2">
    <name type="scientific">Sclerotinia sclerotiorum (strain ATCC 18683 / 1980 / Ss-1)</name>
    <name type="common">White mold</name>
    <name type="synonym">Whetzelinia sclerotiorum</name>
    <dbReference type="NCBI Taxonomy" id="665079"/>
    <lineage>
        <taxon>Eukaryota</taxon>
        <taxon>Fungi</taxon>
        <taxon>Dikarya</taxon>
        <taxon>Ascomycota</taxon>
        <taxon>Pezizomycotina</taxon>
        <taxon>Leotiomycetes</taxon>
        <taxon>Helotiales</taxon>
        <taxon>Sclerotiniaceae</taxon>
        <taxon>Sclerotinia</taxon>
    </lineage>
</organism>